<proteinExistence type="predicted"/>
<feature type="transmembrane region" description="Helical" evidence="1">
    <location>
        <begin position="349"/>
        <end position="376"/>
    </location>
</feature>
<name>A0AAW3JTC7_9FIRM</name>
<comment type="caution">
    <text evidence="2">The sequence shown here is derived from an EMBL/GenBank/DDBJ whole genome shotgun (WGS) entry which is preliminary data.</text>
</comment>
<evidence type="ECO:0000313" key="2">
    <source>
        <dbReference type="EMBL" id="KQC85789.1"/>
    </source>
</evidence>
<dbReference type="RefSeq" id="WP_055940685.1">
    <property type="nucleotide sequence ID" value="NZ_JAQDCV010000006.1"/>
</dbReference>
<feature type="transmembrane region" description="Helical" evidence="1">
    <location>
        <begin position="626"/>
        <end position="646"/>
    </location>
</feature>
<keyword evidence="1" id="KW-0812">Transmembrane</keyword>
<reference evidence="2 3" key="1">
    <citation type="submission" date="2015-10" db="EMBL/GenBank/DDBJ databases">
        <title>Butyribacter intestini gen. nov., sp. nov., a butyric acid-producing bacterium of the family Lachnospiraceae isolated from the human faeces.</title>
        <authorList>
            <person name="Zou Y."/>
            <person name="Xue W."/>
            <person name="Luo G."/>
            <person name="Lv M."/>
        </authorList>
    </citation>
    <scope>NUCLEOTIDE SEQUENCE [LARGE SCALE GENOMIC DNA]</scope>
    <source>
        <strain evidence="2 3">TF01-11</strain>
    </source>
</reference>
<dbReference type="EMBL" id="LLKB01000001">
    <property type="protein sequence ID" value="KQC85789.1"/>
    <property type="molecule type" value="Genomic_DNA"/>
</dbReference>
<evidence type="ECO:0000256" key="1">
    <source>
        <dbReference type="SAM" id="Phobius"/>
    </source>
</evidence>
<evidence type="ECO:0008006" key="4">
    <source>
        <dbReference type="Google" id="ProtNLM"/>
    </source>
</evidence>
<gene>
    <name evidence="2" type="ORF">APZ18_00865</name>
</gene>
<feature type="transmembrane region" description="Helical" evidence="1">
    <location>
        <begin position="16"/>
        <end position="34"/>
    </location>
</feature>
<organism evidence="2 3">
    <name type="scientific">Butyribacter intestini</name>
    <dbReference type="NCBI Taxonomy" id="1703332"/>
    <lineage>
        <taxon>Bacteria</taxon>
        <taxon>Bacillati</taxon>
        <taxon>Bacillota</taxon>
        <taxon>Clostridia</taxon>
        <taxon>Lachnospirales</taxon>
        <taxon>Lachnospiraceae</taxon>
        <taxon>Butyribacter</taxon>
    </lineage>
</organism>
<protein>
    <recommendedName>
        <fullName evidence="4">ABC-2 family transporter protein</fullName>
    </recommendedName>
</protein>
<dbReference type="AlphaFoldDB" id="A0AAW3JTC7"/>
<keyword evidence="1" id="KW-1133">Transmembrane helix</keyword>
<feature type="transmembrane region" description="Helical" evidence="1">
    <location>
        <begin position="253"/>
        <end position="279"/>
    </location>
</feature>
<evidence type="ECO:0000313" key="3">
    <source>
        <dbReference type="Proteomes" id="UP000050833"/>
    </source>
</evidence>
<feature type="transmembrane region" description="Helical" evidence="1">
    <location>
        <begin position="406"/>
        <end position="425"/>
    </location>
</feature>
<feature type="transmembrane region" description="Helical" evidence="1">
    <location>
        <begin position="580"/>
        <end position="600"/>
    </location>
</feature>
<feature type="transmembrane region" description="Helical" evidence="1">
    <location>
        <begin position="533"/>
        <end position="559"/>
    </location>
</feature>
<accession>A0AAW3JTC7</accession>
<feature type="transmembrane region" description="Helical" evidence="1">
    <location>
        <begin position="658"/>
        <end position="678"/>
    </location>
</feature>
<dbReference type="Proteomes" id="UP000050833">
    <property type="component" value="Unassembled WGS sequence"/>
</dbReference>
<feature type="transmembrane region" description="Helical" evidence="1">
    <location>
        <begin position="286"/>
        <end position="308"/>
    </location>
</feature>
<feature type="transmembrane region" description="Helical" evidence="1">
    <location>
        <begin position="200"/>
        <end position="224"/>
    </location>
</feature>
<sequence>MGLIKQEFKKVCKFDVFCRIIIAILLLSFFISYYNAVNVQDAAKCQPKDYCRISKSIYETDINKAVKKLEKEQEKSLNTGSGSYAANKTVLEELENIKSYKNYLDNLKNGSSGGLLAEKQDSFQSRVRAKCKKLYKKLDASKVRYSASRGIELFMQTDTTDFVIAFMVLFIVFRIVTIESETSMGCLLAGSVNGTKKTTFAKWVVGLCLVCFLTGLSVLIKLIIYTGEYGFSSWGALIQSVRGYQAVAGEFTIALYTVFFIIFKIIGFIFLYTLFFLIAEIIKTPVLTFLSEIIISAALLFLMLKIPLSGNMAFFSYFNPLRCVDQQMLMFGYNALNFFEKPVDYMMAWLIYALILFVAMLAVIFNISSASAGVSFQVRTLEKNKKGTNGLKKFLIYFESVKSLKYGGGLAILFFAVVAVFVFYYPPQENLSASSDFYYREYVIKYHGNCTDKKCIKLSDAYKKLEDLEKDLELNGDKYTELAAKAASDELEKMEPLKKIIDYSKYLKTKKNAHIVYEKGYLMLLGRNIPGSYLRWCDILGVLVVVLISVSMWGMEEWYGTDVLCRSTKYGLKSINKRKMILNVIYGIIVAVIIYVPWIVQVSKAYQVGDMGASAASIRTLKNIEFLSIGQVTFLSYVIRTVYLAVSGMAVRVVQKLVHGKILTVAISWILMTLPLIML</sequence>
<keyword evidence="3" id="KW-1185">Reference proteome</keyword>
<keyword evidence="1" id="KW-0472">Membrane</keyword>